<evidence type="ECO:0000256" key="8">
    <source>
        <dbReference type="ARBA" id="ARBA00023136"/>
    </source>
</evidence>
<keyword evidence="13" id="KW-1185">Reference proteome</keyword>
<name>A0A7J6DYW4_CANSA</name>
<dbReference type="Proteomes" id="UP000583929">
    <property type="component" value="Unassembled WGS sequence"/>
</dbReference>
<feature type="transmembrane region" description="Helical" evidence="10">
    <location>
        <begin position="1078"/>
        <end position="1099"/>
    </location>
</feature>
<feature type="transmembrane region" description="Helical" evidence="10">
    <location>
        <begin position="424"/>
        <end position="447"/>
    </location>
</feature>
<feature type="transmembrane region" description="Helical" evidence="10">
    <location>
        <begin position="647"/>
        <end position="667"/>
    </location>
</feature>
<dbReference type="PANTHER" id="PTHR23500">
    <property type="entry name" value="SOLUTE CARRIER FAMILY 2, FACILITATED GLUCOSE TRANSPORTER"/>
    <property type="match status" value="1"/>
</dbReference>
<keyword evidence="7 10" id="KW-1133">Transmembrane helix</keyword>
<dbReference type="InterPro" id="IPR005828">
    <property type="entry name" value="MFS_sugar_transport-like"/>
</dbReference>
<feature type="transmembrane region" description="Helical" evidence="10">
    <location>
        <begin position="828"/>
        <end position="849"/>
    </location>
</feature>
<dbReference type="PROSITE" id="PS00217">
    <property type="entry name" value="SUGAR_TRANSPORT_2"/>
    <property type="match status" value="2"/>
</dbReference>
<keyword evidence="4" id="KW-0762">Sugar transport</keyword>
<dbReference type="InterPro" id="IPR044778">
    <property type="entry name" value="MFS_STP/MST-like_plant"/>
</dbReference>
<feature type="transmembrane region" description="Helical" evidence="10">
    <location>
        <begin position="497"/>
        <end position="519"/>
    </location>
</feature>
<dbReference type="Pfam" id="PF00083">
    <property type="entry name" value="Sugar_tr"/>
    <property type="match status" value="2"/>
</dbReference>
<feature type="transmembrane region" description="Helical" evidence="10">
    <location>
        <begin position="739"/>
        <end position="759"/>
    </location>
</feature>
<dbReference type="AlphaFoldDB" id="A0A7J6DYW4"/>
<feature type="domain" description="Major facilitator superfamily (MFS) profile" evidence="11">
    <location>
        <begin position="102"/>
        <end position="551"/>
    </location>
</feature>
<dbReference type="PROSITE" id="PS00216">
    <property type="entry name" value="SUGAR_TRANSPORT_1"/>
    <property type="match status" value="2"/>
</dbReference>
<evidence type="ECO:0000256" key="9">
    <source>
        <dbReference type="SAM" id="MobiDB-lite"/>
    </source>
</evidence>
<feature type="transmembrane region" description="Helical" evidence="10">
    <location>
        <begin position="977"/>
        <end position="999"/>
    </location>
</feature>
<keyword evidence="5 10" id="KW-0812">Transmembrane</keyword>
<feature type="non-terminal residue" evidence="12">
    <location>
        <position position="1"/>
    </location>
</feature>
<feature type="transmembrane region" description="Helical" evidence="10">
    <location>
        <begin position="765"/>
        <end position="786"/>
    </location>
</feature>
<dbReference type="GO" id="GO:0016020">
    <property type="term" value="C:membrane"/>
    <property type="evidence" value="ECO:0007669"/>
    <property type="project" value="UniProtKB-SubCell"/>
</dbReference>
<evidence type="ECO:0000256" key="2">
    <source>
        <dbReference type="ARBA" id="ARBA00010992"/>
    </source>
</evidence>
<evidence type="ECO:0000259" key="11">
    <source>
        <dbReference type="PROSITE" id="PS50850"/>
    </source>
</evidence>
<keyword evidence="6" id="KW-0769">Symport</keyword>
<keyword evidence="8 10" id="KW-0472">Membrane</keyword>
<feature type="transmembrane region" description="Helical" evidence="10">
    <location>
        <begin position="911"/>
        <end position="937"/>
    </location>
</feature>
<evidence type="ECO:0000256" key="1">
    <source>
        <dbReference type="ARBA" id="ARBA00004141"/>
    </source>
</evidence>
<feature type="transmembrane region" description="Helical" evidence="10">
    <location>
        <begin position="95"/>
        <end position="115"/>
    </location>
</feature>
<feature type="transmembrane region" description="Helical" evidence="10">
    <location>
        <begin position="246"/>
        <end position="264"/>
    </location>
</feature>
<evidence type="ECO:0000313" key="12">
    <source>
        <dbReference type="EMBL" id="KAF4350800.1"/>
    </source>
</evidence>
<dbReference type="InterPro" id="IPR005829">
    <property type="entry name" value="Sugar_transporter_CS"/>
</dbReference>
<evidence type="ECO:0000256" key="10">
    <source>
        <dbReference type="SAM" id="Phobius"/>
    </source>
</evidence>
<dbReference type="EMBL" id="JAATIQ010000584">
    <property type="protein sequence ID" value="KAF4350800.1"/>
    <property type="molecule type" value="Genomic_DNA"/>
</dbReference>
<reference evidence="12 13" key="1">
    <citation type="journal article" date="2020" name="bioRxiv">
        <title>Sequence and annotation of 42 cannabis genomes reveals extensive copy number variation in cannabinoid synthesis and pathogen resistance genes.</title>
        <authorList>
            <person name="Mckernan K.J."/>
            <person name="Helbert Y."/>
            <person name="Kane L.T."/>
            <person name="Ebling H."/>
            <person name="Zhang L."/>
            <person name="Liu B."/>
            <person name="Eaton Z."/>
            <person name="Mclaughlin S."/>
            <person name="Kingan S."/>
            <person name="Baybayan P."/>
            <person name="Concepcion G."/>
            <person name="Jordan M."/>
            <person name="Riva A."/>
            <person name="Barbazuk W."/>
            <person name="Harkins T."/>
        </authorList>
    </citation>
    <scope>NUCLEOTIDE SEQUENCE [LARGE SCALE GENOMIC DNA]</scope>
    <source>
        <strain evidence="13">cv. Jamaican Lion 4</strain>
        <tissue evidence="12">Leaf</tissue>
    </source>
</reference>
<comment type="subcellular location">
    <subcellularLocation>
        <location evidence="1">Membrane</location>
        <topology evidence="1">Multi-pass membrane protein</topology>
    </subcellularLocation>
</comment>
<keyword evidence="3" id="KW-0813">Transport</keyword>
<feature type="transmembrane region" description="Helical" evidence="10">
    <location>
        <begin position="1052"/>
        <end position="1072"/>
    </location>
</feature>
<dbReference type="InterPro" id="IPR036259">
    <property type="entry name" value="MFS_trans_sf"/>
</dbReference>
<dbReference type="GO" id="GO:0015293">
    <property type="term" value="F:symporter activity"/>
    <property type="evidence" value="ECO:0007669"/>
    <property type="project" value="UniProtKB-KW"/>
</dbReference>
<feature type="transmembrane region" description="Helical" evidence="10">
    <location>
        <begin position="949"/>
        <end position="970"/>
    </location>
</feature>
<feature type="transmembrane region" description="Helical" evidence="10">
    <location>
        <begin position="798"/>
        <end position="816"/>
    </location>
</feature>
<dbReference type="NCBIfam" id="TIGR00879">
    <property type="entry name" value="SP"/>
    <property type="match status" value="2"/>
</dbReference>
<protein>
    <recommendedName>
        <fullName evidence="11">Major facilitator superfamily (MFS) profile domain-containing protein</fullName>
    </recommendedName>
</protein>
<comment type="caution">
    <text evidence="12">The sequence shown here is derived from an EMBL/GenBank/DDBJ whole genome shotgun (WGS) entry which is preliminary data.</text>
</comment>
<dbReference type="GO" id="GO:0015145">
    <property type="term" value="F:monosaccharide transmembrane transporter activity"/>
    <property type="evidence" value="ECO:0007669"/>
    <property type="project" value="InterPro"/>
</dbReference>
<feature type="transmembrane region" description="Helical" evidence="10">
    <location>
        <begin position="397"/>
        <end position="418"/>
    </location>
</feature>
<organism evidence="12 13">
    <name type="scientific">Cannabis sativa</name>
    <name type="common">Hemp</name>
    <name type="synonym">Marijuana</name>
    <dbReference type="NCBI Taxonomy" id="3483"/>
    <lineage>
        <taxon>Eukaryota</taxon>
        <taxon>Viridiplantae</taxon>
        <taxon>Streptophyta</taxon>
        <taxon>Embryophyta</taxon>
        <taxon>Tracheophyta</taxon>
        <taxon>Spermatophyta</taxon>
        <taxon>Magnoliopsida</taxon>
        <taxon>eudicotyledons</taxon>
        <taxon>Gunneridae</taxon>
        <taxon>Pentapetalae</taxon>
        <taxon>rosids</taxon>
        <taxon>fabids</taxon>
        <taxon>Rosales</taxon>
        <taxon>Cannabaceae</taxon>
        <taxon>Cannabis</taxon>
    </lineage>
</organism>
<dbReference type="Gene3D" id="1.20.1250.20">
    <property type="entry name" value="MFS general substrate transporter like domains"/>
    <property type="match status" value="2"/>
</dbReference>
<evidence type="ECO:0000256" key="5">
    <source>
        <dbReference type="ARBA" id="ARBA00022692"/>
    </source>
</evidence>
<evidence type="ECO:0000256" key="3">
    <source>
        <dbReference type="ARBA" id="ARBA00022448"/>
    </source>
</evidence>
<accession>A0A7J6DYW4</accession>
<feature type="transmembrane region" description="Helical" evidence="10">
    <location>
        <begin position="276"/>
        <end position="297"/>
    </location>
</feature>
<evidence type="ECO:0000256" key="6">
    <source>
        <dbReference type="ARBA" id="ARBA00022847"/>
    </source>
</evidence>
<dbReference type="SUPFAM" id="SSF103473">
    <property type="entry name" value="MFS general substrate transporter"/>
    <property type="match status" value="2"/>
</dbReference>
<feature type="transmembrane region" description="Helical" evidence="10">
    <location>
        <begin position="459"/>
        <end position="477"/>
    </location>
</feature>
<feature type="domain" description="Major facilitator superfamily (MFS) profile" evidence="11">
    <location>
        <begin position="654"/>
        <end position="1103"/>
    </location>
</feature>
<feature type="transmembrane region" description="Helical" evidence="10">
    <location>
        <begin position="188"/>
        <end position="207"/>
    </location>
</feature>
<evidence type="ECO:0000256" key="7">
    <source>
        <dbReference type="ARBA" id="ARBA00022989"/>
    </source>
</evidence>
<dbReference type="InterPro" id="IPR020846">
    <property type="entry name" value="MFS_dom"/>
</dbReference>
<dbReference type="PANTHER" id="PTHR23500:SF14">
    <property type="entry name" value="SUGAR TRANSPORT PROTEIN 14"/>
    <property type="match status" value="1"/>
</dbReference>
<dbReference type="CDD" id="cd17361">
    <property type="entry name" value="MFS_STP"/>
    <property type="match status" value="2"/>
</dbReference>
<evidence type="ECO:0000256" key="4">
    <source>
        <dbReference type="ARBA" id="ARBA00022597"/>
    </source>
</evidence>
<dbReference type="InterPro" id="IPR003663">
    <property type="entry name" value="Sugar/inositol_transpt"/>
</dbReference>
<dbReference type="InterPro" id="IPR045262">
    <property type="entry name" value="STP/PLT_plant"/>
</dbReference>
<feature type="transmembrane region" description="Helical" evidence="10">
    <location>
        <begin position="709"/>
        <end position="732"/>
    </location>
</feature>
<dbReference type="PROSITE" id="PS50850">
    <property type="entry name" value="MFS"/>
    <property type="match status" value="2"/>
</dbReference>
<proteinExistence type="inferred from homology"/>
<comment type="similarity">
    <text evidence="2">Belongs to the major facilitator superfamily. Sugar transporter (TC 2.A.1.1) family.</text>
</comment>
<feature type="transmembrane region" description="Helical" evidence="10">
    <location>
        <begin position="591"/>
        <end position="612"/>
    </location>
</feature>
<dbReference type="FunFam" id="1.20.1250.20:FF:000002">
    <property type="entry name" value="Sugar transport protein 13"/>
    <property type="match status" value="2"/>
</dbReference>
<feature type="region of interest" description="Disordered" evidence="9">
    <location>
        <begin position="1"/>
        <end position="40"/>
    </location>
</feature>
<dbReference type="PRINTS" id="PR00171">
    <property type="entry name" value="SUGRTRNSPORT"/>
</dbReference>
<sequence>EMVLTRSSISPSPSPEASNKNKTACISKRSGLSKPSSDDLCSKKMKSVVEDEDDFDSECDEALIVIVLGDKSEEMAGGFVGGGVSERAHLYEYRITGYFIFACIVAALGGSLFGYDLGVSGGVTSMDDFLKEFFPKVYRRKQMHLKETDYCKYDNQILTLFTSSLYFAGLVSTFAASHVTRNKGRRASIIVGSISFFLGAVLNAAAINIAMLIIGRIFLGIGIGFGNQAVPLYLSEMAPSKIRGAVNQLFQLTTCLGILVANLINYGTEKIHPWGWRLSLGLATVPAILMFIGGIFLPETPNSLVEQGKLDEARRVLEKVRGTTKVDAEFADLIDASNAARAIKHPFRNLLQRKNRPQLVIGALGIPAFQQLTGMNSILFYAPVIFQSLGFGSGASLYSSVITSVALVLATFISMAFVDKFGRRAFFLEAGSEMICCLIALAITLALKFGQGEVLPKGIGIFLVILIFIFVLCYGRSWGPLGWLVPSELFPLETRSAGQSVVVCVNLLFTALIAQCFLVSLCHLKYGIFLLFAGLIFIMSSFIYFLLPETKQVPIEEIYLLFQNHWFWKKYVNDDDDGVLDDIFKLSSLQYIYVCAILLYALLLNHSCACFTDSEISGERERESGEMAGGFVGGGVSERAHLYEYRITGYFIYACIVAALGGSLFGYDLGVSGGVTSMDDFLKEFFPKVYRRKQLHLKETDYCKYDNQILTLFTSSLYFAGLVSTFAASYVTRNKGRRASIIVGSISFFIGAILNASAVNIAMLILGRIFLGIGIGFGNQAVPLYLSEMAPAKIRGAVNQLFQLTTCLGILVANLINYGTEKIHPWGWRLSLGLATVPATLMFIGGLFLPETPNSLVEQGRLDEGRKVLEKVRGTTKVDAEFADLIDASNAARAIKHPFRNLLQRKNRPQLVLGALGIPAFQQLTGMNSILFYAPVIFQSLGFGSGASLYSSVITSVALVVATFISMGFVDKVGRRAFFLEAGCEMICCLIAVAITLALKFGQGEILPKGIGIFLVILIFQFVLCYGRSWGPLGWLVPSELFPLETRSAGQSVVVCVNLFFTALIAQCFLVSLCHLQYGIFLLFAGLIFIMSSFIYFLLPETKQVPIEEIYLLFQNHWFWKRYVNDGDEVGHNVMPGKVDGK</sequence>
<feature type="transmembrane region" description="Helical" evidence="10">
    <location>
        <begin position="157"/>
        <end position="176"/>
    </location>
</feature>
<feature type="transmembrane region" description="Helical" evidence="10">
    <location>
        <begin position="526"/>
        <end position="547"/>
    </location>
</feature>
<feature type="transmembrane region" description="Helical" evidence="10">
    <location>
        <begin position="1011"/>
        <end position="1031"/>
    </location>
</feature>
<gene>
    <name evidence="12" type="ORF">G4B88_029695</name>
</gene>
<evidence type="ECO:0000313" key="13">
    <source>
        <dbReference type="Proteomes" id="UP000583929"/>
    </source>
</evidence>